<gene>
    <name evidence="2" type="ORF">TRFO_12298</name>
</gene>
<dbReference type="Pfam" id="PF08367">
    <property type="entry name" value="M16C_assoc"/>
    <property type="match status" value="1"/>
</dbReference>
<dbReference type="Pfam" id="PF05193">
    <property type="entry name" value="Peptidase_M16_C"/>
    <property type="match status" value="1"/>
</dbReference>
<accession>A0A1J4IZA7</accession>
<name>A0A1J4IZA7_9EUKA</name>
<dbReference type="AlphaFoldDB" id="A0A1J4IZA7"/>
<comment type="caution">
    <text evidence="2">The sequence shown here is derived from an EMBL/GenBank/DDBJ whole genome shotgun (WGS) entry which is preliminary data.</text>
</comment>
<dbReference type="SMART" id="SM01264">
    <property type="entry name" value="M16C_associated"/>
    <property type="match status" value="1"/>
</dbReference>
<dbReference type="VEuPathDB" id="TrichDB:TRFO_12298"/>
<dbReference type="InterPro" id="IPR055130">
    <property type="entry name" value="PreP_C"/>
</dbReference>
<feature type="domain" description="Peptidase M16C associated" evidence="1">
    <location>
        <begin position="464"/>
        <end position="702"/>
    </location>
</feature>
<evidence type="ECO:0000313" key="2">
    <source>
        <dbReference type="EMBL" id="OHS92750.1"/>
    </source>
</evidence>
<protein>
    <submittedName>
        <fullName evidence="2">Clan ME, family M16, insulinase-like metallopeptidase</fullName>
    </submittedName>
</protein>
<reference evidence="2" key="1">
    <citation type="submission" date="2016-10" db="EMBL/GenBank/DDBJ databases">
        <authorList>
            <person name="Benchimol M."/>
            <person name="Almeida L.G."/>
            <person name="Vasconcelos A.T."/>
            <person name="Perreira-Neves A."/>
            <person name="Rosa I.A."/>
            <person name="Tasca T."/>
            <person name="Bogo M.R."/>
            <person name="de Souza W."/>
        </authorList>
    </citation>
    <scope>NUCLEOTIDE SEQUENCE [LARGE SCALE GENOMIC DNA]</scope>
    <source>
        <strain evidence="2">K</strain>
    </source>
</reference>
<dbReference type="PANTHER" id="PTHR43016">
    <property type="entry name" value="PRESEQUENCE PROTEASE"/>
    <property type="match status" value="1"/>
</dbReference>
<keyword evidence="3" id="KW-1185">Reference proteome</keyword>
<evidence type="ECO:0000313" key="3">
    <source>
        <dbReference type="Proteomes" id="UP000179807"/>
    </source>
</evidence>
<dbReference type="GO" id="GO:0046872">
    <property type="term" value="F:metal ion binding"/>
    <property type="evidence" value="ECO:0007669"/>
    <property type="project" value="InterPro"/>
</dbReference>
<dbReference type="Pfam" id="PF22516">
    <property type="entry name" value="PreP_C"/>
    <property type="match status" value="1"/>
</dbReference>
<dbReference type="InterPro" id="IPR007863">
    <property type="entry name" value="Peptidase_M16_C"/>
</dbReference>
<dbReference type="EMBL" id="MLAK01001470">
    <property type="protein sequence ID" value="OHS92750.1"/>
    <property type="molecule type" value="Genomic_DNA"/>
</dbReference>
<dbReference type="GeneID" id="94831252"/>
<sequence length="966" mass="112248">MSGYPQDCGNFHLTRTQEFPEYQATCLIYEHKIHKCPFWIIYAPSDDHNCYSITIRTLPFDNSGVNHMLEHMTLQGSEKYPIPDLFNEMLKISYATFMNARTSTEWSMYPFSTTNEFDYHNNLDVYLDAVFHPKLDDKAFNLECHHLEFEDDDIEKPLKRVGVVYNEMCGSINSPAAFLQRKVMEHLYPDCVSKFTFGGLPEDIAKMTINDVRKAHDKFYNPSNALFYHYGNFNISKILEKVDNCISQIEPSDYKFDPSVCITKDWEEPKKITIDIPMGKGGQEEESINATLAWVCDQLYHEDLMTDFEFLSDLLFSQTSPMYKALIKSHIATRFSLTGFNQVVLCPPMFLSVEGISRENAEKFDEIVLNVLQEIYEKGFDDEYVNTIFESWEDSIHSPSANMGQRLIDASVSSWIHGIDPFDMINSKRAMNLIHKKYNENHRYFEELIKKYLIDNKHRLHIIGIPVDGLNDKFNEEIAENLKQIKDKMTENEKIELNHKVLQLREHLQTPKPIELLPRFNRKYISEDKIFTQPNEIRENISVFIQPVCDNTYMYLRLKLNTNHTYIKYLDLMVDLITELGAGGLNEDEFHLYTNKNLRVFTCQCHATTDYMNPEKWYAEVVLIGNCVDKKLDKLLEVLQMIYNGPNFDNLEAMETILKMICSSLKKRATQSIGIVYSLLEAGYSPCRALVDMWSGSYVINLLEDIISNNKYEEFSQICKQLFNEVFLKGEMHGIFYVTTQEQKEKVFDTFTPFIKKYSQVYIEQPPHESIIEHMNNCQKLQKIYAQSDVNAGFSVMSLTAPPYNSEKSPICAYLDEILEKEFLYDIIRVKLGSYGVFTRYSPSGYFQFISIRDRNPVACLEAFRMTLNEVAEGNITQDQVENAVIRIMSGLDQPQNPQSKGLAEHSMKIPLEMLKKRRRIFLNATREQIIEVAKELRDLPYKCGILSSPKIAPPPEEYTIIDLMK</sequence>
<dbReference type="InterPro" id="IPR011249">
    <property type="entry name" value="Metalloenz_LuxS/M16"/>
</dbReference>
<dbReference type="Gene3D" id="3.30.830.10">
    <property type="entry name" value="Metalloenzyme, LuxS/M16 peptidase-like"/>
    <property type="match status" value="4"/>
</dbReference>
<dbReference type="RefSeq" id="XP_068345887.1">
    <property type="nucleotide sequence ID" value="XM_068496548.1"/>
</dbReference>
<dbReference type="InterPro" id="IPR013578">
    <property type="entry name" value="Peptidase_M16C_assoc"/>
</dbReference>
<dbReference type="OrthoDB" id="10250783at2759"/>
<dbReference type="GO" id="GO:0004222">
    <property type="term" value="F:metalloendopeptidase activity"/>
    <property type="evidence" value="ECO:0007669"/>
    <property type="project" value="TreeGrafter"/>
</dbReference>
<proteinExistence type="predicted"/>
<dbReference type="PANTHER" id="PTHR43016:SF13">
    <property type="entry name" value="PRESEQUENCE PROTEASE, MITOCHONDRIAL"/>
    <property type="match status" value="1"/>
</dbReference>
<dbReference type="InterPro" id="IPR011765">
    <property type="entry name" value="Pept_M16_N"/>
</dbReference>
<evidence type="ECO:0000259" key="1">
    <source>
        <dbReference type="SMART" id="SM01264"/>
    </source>
</evidence>
<dbReference type="Pfam" id="PF00675">
    <property type="entry name" value="Peptidase_M16"/>
    <property type="match status" value="1"/>
</dbReference>
<organism evidence="2 3">
    <name type="scientific">Tritrichomonas foetus</name>
    <dbReference type="NCBI Taxonomy" id="1144522"/>
    <lineage>
        <taxon>Eukaryota</taxon>
        <taxon>Metamonada</taxon>
        <taxon>Parabasalia</taxon>
        <taxon>Tritrichomonadida</taxon>
        <taxon>Tritrichomonadidae</taxon>
        <taxon>Tritrichomonas</taxon>
    </lineage>
</organism>
<dbReference type="GO" id="GO:0016485">
    <property type="term" value="P:protein processing"/>
    <property type="evidence" value="ECO:0007669"/>
    <property type="project" value="TreeGrafter"/>
</dbReference>
<dbReference type="SUPFAM" id="SSF63411">
    <property type="entry name" value="LuxS/MPP-like metallohydrolase"/>
    <property type="match status" value="4"/>
</dbReference>
<dbReference type="Proteomes" id="UP000179807">
    <property type="component" value="Unassembled WGS sequence"/>
</dbReference>